<comment type="caution">
    <text evidence="2">The sequence shown here is derived from an EMBL/GenBank/DDBJ whole genome shotgun (WGS) entry which is preliminary data.</text>
</comment>
<evidence type="ECO:0000313" key="3">
    <source>
        <dbReference type="Proteomes" id="UP000320735"/>
    </source>
</evidence>
<organism evidence="2 3">
    <name type="scientific">Symmachiella macrocystis</name>
    <dbReference type="NCBI Taxonomy" id="2527985"/>
    <lineage>
        <taxon>Bacteria</taxon>
        <taxon>Pseudomonadati</taxon>
        <taxon>Planctomycetota</taxon>
        <taxon>Planctomycetia</taxon>
        <taxon>Planctomycetales</taxon>
        <taxon>Planctomycetaceae</taxon>
        <taxon>Symmachiella</taxon>
    </lineage>
</organism>
<reference evidence="2 3" key="1">
    <citation type="submission" date="2019-02" db="EMBL/GenBank/DDBJ databases">
        <title>Deep-cultivation of Planctomycetes and their phenomic and genomic characterization uncovers novel biology.</title>
        <authorList>
            <person name="Wiegand S."/>
            <person name="Jogler M."/>
            <person name="Boedeker C."/>
            <person name="Pinto D."/>
            <person name="Vollmers J."/>
            <person name="Rivas-Marin E."/>
            <person name="Kohn T."/>
            <person name="Peeters S.H."/>
            <person name="Heuer A."/>
            <person name="Rast P."/>
            <person name="Oberbeckmann S."/>
            <person name="Bunk B."/>
            <person name="Jeske O."/>
            <person name="Meyerdierks A."/>
            <person name="Storesund J.E."/>
            <person name="Kallscheuer N."/>
            <person name="Luecker S."/>
            <person name="Lage O.M."/>
            <person name="Pohl T."/>
            <person name="Merkel B.J."/>
            <person name="Hornburger P."/>
            <person name="Mueller R.-W."/>
            <person name="Bruemmer F."/>
            <person name="Labrenz M."/>
            <person name="Spormann A.M."/>
            <person name="Op Den Camp H."/>
            <person name="Overmann J."/>
            <person name="Amann R."/>
            <person name="Jetten M.S.M."/>
            <person name="Mascher T."/>
            <person name="Medema M.H."/>
            <person name="Devos D.P."/>
            <person name="Kaster A.-K."/>
            <person name="Ovreas L."/>
            <person name="Rohde M."/>
            <person name="Galperin M.Y."/>
            <person name="Jogler C."/>
        </authorList>
    </citation>
    <scope>NUCLEOTIDE SEQUENCE [LARGE SCALE GENOMIC DNA]</scope>
    <source>
        <strain evidence="2 3">CA54</strain>
    </source>
</reference>
<evidence type="ECO:0000256" key="1">
    <source>
        <dbReference type="SAM" id="MobiDB-lite"/>
    </source>
</evidence>
<accession>A0A5C6BGP8</accession>
<protein>
    <submittedName>
        <fullName evidence="2">Uncharacterized protein</fullName>
    </submittedName>
</protein>
<feature type="compositionally biased region" description="Basic and acidic residues" evidence="1">
    <location>
        <begin position="24"/>
        <end position="34"/>
    </location>
</feature>
<keyword evidence="3" id="KW-1185">Reference proteome</keyword>
<gene>
    <name evidence="2" type="ORF">CA54_48560</name>
</gene>
<dbReference type="Proteomes" id="UP000320735">
    <property type="component" value="Unassembled WGS sequence"/>
</dbReference>
<evidence type="ECO:0000313" key="2">
    <source>
        <dbReference type="EMBL" id="TWU09614.1"/>
    </source>
</evidence>
<feature type="region of interest" description="Disordered" evidence="1">
    <location>
        <begin position="1"/>
        <end position="34"/>
    </location>
</feature>
<dbReference type="EMBL" id="SJPP01000002">
    <property type="protein sequence ID" value="TWU09614.1"/>
    <property type="molecule type" value="Genomic_DNA"/>
</dbReference>
<proteinExistence type="predicted"/>
<sequence length="127" mass="14418">MRPPHIRRKMSADGNSKKTRQVRGHRDPRIDQREDRKHLHGFHDGLQGIPGKTGWCDCDNGELGGGFGLLVTRGARGKLHCPCLEEGIGDLLRVKQSDDFHDALLDWDRNLHSGWGLQHNERTVRGR</sequence>
<name>A0A5C6BGP8_9PLAN</name>
<dbReference type="AlphaFoldDB" id="A0A5C6BGP8"/>